<evidence type="ECO:0000313" key="2">
    <source>
        <dbReference type="EMBL" id="TCO56060.1"/>
    </source>
</evidence>
<dbReference type="Proteomes" id="UP000295680">
    <property type="component" value="Unassembled WGS sequence"/>
</dbReference>
<keyword evidence="1" id="KW-0812">Transmembrane</keyword>
<keyword evidence="1" id="KW-0472">Membrane</keyword>
<reference evidence="2 3" key="1">
    <citation type="submission" date="2019-03" db="EMBL/GenBank/DDBJ databases">
        <title>Genomic Encyclopedia of Type Strains, Phase IV (KMG-IV): sequencing the most valuable type-strain genomes for metagenomic binning, comparative biology and taxonomic classification.</title>
        <authorList>
            <person name="Goeker M."/>
        </authorList>
    </citation>
    <scope>NUCLEOTIDE SEQUENCE [LARGE SCALE GENOMIC DNA]</scope>
    <source>
        <strain evidence="2 3">DSM 45934</strain>
    </source>
</reference>
<gene>
    <name evidence="2" type="ORF">EV192_107485</name>
</gene>
<evidence type="ECO:0000256" key="1">
    <source>
        <dbReference type="SAM" id="Phobius"/>
    </source>
</evidence>
<comment type="caution">
    <text evidence="2">The sequence shown here is derived from an EMBL/GenBank/DDBJ whole genome shotgun (WGS) entry which is preliminary data.</text>
</comment>
<keyword evidence="1" id="KW-1133">Transmembrane helix</keyword>
<evidence type="ECO:0000313" key="3">
    <source>
        <dbReference type="Proteomes" id="UP000295680"/>
    </source>
</evidence>
<organism evidence="2 3">
    <name type="scientific">Actinocrispum wychmicini</name>
    <dbReference type="NCBI Taxonomy" id="1213861"/>
    <lineage>
        <taxon>Bacteria</taxon>
        <taxon>Bacillati</taxon>
        <taxon>Actinomycetota</taxon>
        <taxon>Actinomycetes</taxon>
        <taxon>Pseudonocardiales</taxon>
        <taxon>Pseudonocardiaceae</taxon>
        <taxon>Actinocrispum</taxon>
    </lineage>
</organism>
<proteinExistence type="predicted"/>
<sequence>MIGLWPQGWAQWLTLIVSLAAGAALSSWGWRRVGRPVWPDTFALEYVVWERDRVAALAKGAATSAIGFLVTVVVALLKQEIKAAVPGVAVLGCLLGAVGLLIFAARMSVSVRVTDAAGRGVR</sequence>
<accession>A0A4V2S6H4</accession>
<protein>
    <submittedName>
        <fullName evidence="2">Uncharacterized protein</fullName>
    </submittedName>
</protein>
<feature type="transmembrane region" description="Helical" evidence="1">
    <location>
        <begin position="84"/>
        <end position="105"/>
    </location>
</feature>
<dbReference type="AlphaFoldDB" id="A0A4V2S6H4"/>
<keyword evidence="3" id="KW-1185">Reference proteome</keyword>
<dbReference type="OrthoDB" id="9936060at2"/>
<feature type="transmembrane region" description="Helical" evidence="1">
    <location>
        <begin position="12"/>
        <end position="30"/>
    </location>
</feature>
<name>A0A4V2S6H4_9PSEU</name>
<dbReference type="EMBL" id="SLWS01000007">
    <property type="protein sequence ID" value="TCO56060.1"/>
    <property type="molecule type" value="Genomic_DNA"/>
</dbReference>
<dbReference type="RefSeq" id="WP_132122349.1">
    <property type="nucleotide sequence ID" value="NZ_SLWS01000007.1"/>
</dbReference>
<feature type="transmembrane region" description="Helical" evidence="1">
    <location>
        <begin position="54"/>
        <end position="77"/>
    </location>
</feature>